<keyword evidence="7" id="KW-1185">Reference proteome</keyword>
<evidence type="ECO:0000313" key="7">
    <source>
        <dbReference type="Proteomes" id="UP000198926"/>
    </source>
</evidence>
<dbReference type="InterPro" id="IPR005823">
    <property type="entry name" value="Ribosomal_uL13_bac-type"/>
</dbReference>
<dbReference type="PANTHER" id="PTHR11545">
    <property type="entry name" value="RIBOSOMAL PROTEIN L13"/>
    <property type="match status" value="1"/>
</dbReference>
<dbReference type="GO" id="GO:0006412">
    <property type="term" value="P:translation"/>
    <property type="evidence" value="ECO:0007669"/>
    <property type="project" value="UniProtKB-UniRule"/>
</dbReference>
<dbReference type="PIRSF" id="PIRSF002181">
    <property type="entry name" value="Ribosomal_L13"/>
    <property type="match status" value="1"/>
</dbReference>
<keyword evidence="2 4" id="KW-0689">Ribosomal protein</keyword>
<sequence>MKTFTATPADIDKKWILIDAEGVVLGRLASIVAMRLRGKHKPSFTPHMDMGDNVIVINADKVQLTGRKREERYYWHTGHPGGIKSKTKAEILEGAHPERVVMKAVQRMLPGGKLSRKQMTHLRVFAGAEHGMEAQKPEVLDVKSMNKKNTRTQHEADKTGTPGSA</sequence>
<dbReference type="HAMAP" id="MF_01366">
    <property type="entry name" value="Ribosomal_uL13"/>
    <property type="match status" value="1"/>
</dbReference>
<dbReference type="EMBL" id="FOZM01000001">
    <property type="protein sequence ID" value="SFS11012.1"/>
    <property type="molecule type" value="Genomic_DNA"/>
</dbReference>
<dbReference type="NCBIfam" id="TIGR01066">
    <property type="entry name" value="rplM_bact"/>
    <property type="match status" value="1"/>
</dbReference>
<reference evidence="6 7" key="1">
    <citation type="submission" date="2016-10" db="EMBL/GenBank/DDBJ databases">
        <authorList>
            <person name="de Groot N.N."/>
        </authorList>
    </citation>
    <scope>NUCLEOTIDE SEQUENCE [LARGE SCALE GENOMIC DNA]</scope>
    <source>
        <strain evidence="6 7">DSM 29433</strain>
    </source>
</reference>
<dbReference type="GO" id="GO:0022625">
    <property type="term" value="C:cytosolic large ribosomal subunit"/>
    <property type="evidence" value="ECO:0007669"/>
    <property type="project" value="TreeGrafter"/>
</dbReference>
<gene>
    <name evidence="4" type="primary">rplM</name>
    <name evidence="6" type="ORF">SAMN05444714_1268</name>
</gene>
<dbReference type="GO" id="GO:0003735">
    <property type="term" value="F:structural constituent of ribosome"/>
    <property type="evidence" value="ECO:0007669"/>
    <property type="project" value="InterPro"/>
</dbReference>
<evidence type="ECO:0000313" key="6">
    <source>
        <dbReference type="EMBL" id="SFS11012.1"/>
    </source>
</evidence>
<dbReference type="SUPFAM" id="SSF52161">
    <property type="entry name" value="Ribosomal protein L13"/>
    <property type="match status" value="1"/>
</dbReference>
<name>A0A1I6M678_9RHOB</name>
<dbReference type="GO" id="GO:0017148">
    <property type="term" value="P:negative regulation of translation"/>
    <property type="evidence" value="ECO:0007669"/>
    <property type="project" value="TreeGrafter"/>
</dbReference>
<dbReference type="STRING" id="1123755.SAMN05444714_1268"/>
<dbReference type="RefSeq" id="WP_090205359.1">
    <property type="nucleotide sequence ID" value="NZ_FOZM01000001.1"/>
</dbReference>
<comment type="function">
    <text evidence="4">This protein is one of the early assembly proteins of the 50S ribosomal subunit, although it is not seen to bind rRNA by itself. It is important during the early stages of 50S assembly.</text>
</comment>
<dbReference type="InterPro" id="IPR005822">
    <property type="entry name" value="Ribosomal_uL13"/>
</dbReference>
<dbReference type="GO" id="GO:0003729">
    <property type="term" value="F:mRNA binding"/>
    <property type="evidence" value="ECO:0007669"/>
    <property type="project" value="TreeGrafter"/>
</dbReference>
<dbReference type="PANTHER" id="PTHR11545:SF2">
    <property type="entry name" value="LARGE RIBOSOMAL SUBUNIT PROTEIN UL13M"/>
    <property type="match status" value="1"/>
</dbReference>
<comment type="similarity">
    <text evidence="1 4">Belongs to the universal ribosomal protein uL13 family.</text>
</comment>
<protein>
    <recommendedName>
        <fullName evidence="4">Large ribosomal subunit protein uL13</fullName>
    </recommendedName>
</protein>
<evidence type="ECO:0000256" key="4">
    <source>
        <dbReference type="HAMAP-Rule" id="MF_01366"/>
    </source>
</evidence>
<dbReference type="AlphaFoldDB" id="A0A1I6M678"/>
<comment type="subunit">
    <text evidence="4">Part of the 50S ribosomal subunit.</text>
</comment>
<dbReference type="Proteomes" id="UP000198926">
    <property type="component" value="Unassembled WGS sequence"/>
</dbReference>
<dbReference type="InterPro" id="IPR036899">
    <property type="entry name" value="Ribosomal_uL13_sf"/>
</dbReference>
<dbReference type="Pfam" id="PF00572">
    <property type="entry name" value="Ribosomal_L13"/>
    <property type="match status" value="1"/>
</dbReference>
<feature type="region of interest" description="Disordered" evidence="5">
    <location>
        <begin position="135"/>
        <end position="165"/>
    </location>
</feature>
<dbReference type="Gene3D" id="3.90.1180.10">
    <property type="entry name" value="Ribosomal protein L13"/>
    <property type="match status" value="1"/>
</dbReference>
<proteinExistence type="inferred from homology"/>
<evidence type="ECO:0000256" key="1">
    <source>
        <dbReference type="ARBA" id="ARBA00006227"/>
    </source>
</evidence>
<evidence type="ECO:0000256" key="2">
    <source>
        <dbReference type="ARBA" id="ARBA00022980"/>
    </source>
</evidence>
<evidence type="ECO:0000256" key="3">
    <source>
        <dbReference type="ARBA" id="ARBA00023274"/>
    </source>
</evidence>
<dbReference type="CDD" id="cd00392">
    <property type="entry name" value="Ribosomal_L13"/>
    <property type="match status" value="1"/>
</dbReference>
<keyword evidence="3 4" id="KW-0687">Ribonucleoprotein</keyword>
<accession>A0A1I6M678</accession>
<evidence type="ECO:0000256" key="5">
    <source>
        <dbReference type="SAM" id="MobiDB-lite"/>
    </source>
</evidence>
<dbReference type="OrthoDB" id="9801330at2"/>
<organism evidence="6 7">
    <name type="scientific">Yoonia litorea</name>
    <dbReference type="NCBI Taxonomy" id="1123755"/>
    <lineage>
        <taxon>Bacteria</taxon>
        <taxon>Pseudomonadati</taxon>
        <taxon>Pseudomonadota</taxon>
        <taxon>Alphaproteobacteria</taxon>
        <taxon>Rhodobacterales</taxon>
        <taxon>Paracoccaceae</taxon>
        <taxon>Yoonia</taxon>
    </lineage>
</organism>